<accession>A0AAQ3TJI5</accession>
<dbReference type="PROSITE" id="PS50089">
    <property type="entry name" value="ZF_RING_2"/>
    <property type="match status" value="1"/>
</dbReference>
<evidence type="ECO:0000256" key="16">
    <source>
        <dbReference type="SAM" id="MobiDB-lite"/>
    </source>
</evidence>
<evidence type="ECO:0000259" key="18">
    <source>
        <dbReference type="PROSITE" id="PS50089"/>
    </source>
</evidence>
<dbReference type="Gene3D" id="3.30.40.10">
    <property type="entry name" value="Zinc/RING finger domain, C3HC4 (zinc finger)"/>
    <property type="match status" value="1"/>
</dbReference>
<feature type="transmembrane region" description="Helical" evidence="17">
    <location>
        <begin position="48"/>
        <end position="72"/>
    </location>
</feature>
<proteinExistence type="inferred from homology"/>
<dbReference type="Pfam" id="PF13639">
    <property type="entry name" value="zf-RING_2"/>
    <property type="match status" value="1"/>
</dbReference>
<evidence type="ECO:0000256" key="15">
    <source>
        <dbReference type="PROSITE-ProRule" id="PRU00175"/>
    </source>
</evidence>
<evidence type="ECO:0000256" key="4">
    <source>
        <dbReference type="ARBA" id="ARBA00012483"/>
    </source>
</evidence>
<evidence type="ECO:0000256" key="1">
    <source>
        <dbReference type="ARBA" id="ARBA00000900"/>
    </source>
</evidence>
<evidence type="ECO:0000256" key="9">
    <source>
        <dbReference type="ARBA" id="ARBA00022771"/>
    </source>
</evidence>
<comment type="subcellular location">
    <subcellularLocation>
        <location evidence="2">Membrane</location>
        <topology evidence="2">Single-pass membrane protein</topology>
    </subcellularLocation>
</comment>
<evidence type="ECO:0000256" key="17">
    <source>
        <dbReference type="SAM" id="Phobius"/>
    </source>
</evidence>
<comment type="pathway">
    <text evidence="3">Protein modification; protein ubiquitination.</text>
</comment>
<feature type="region of interest" description="Disordered" evidence="16">
    <location>
        <begin position="1"/>
        <end position="42"/>
    </location>
</feature>
<evidence type="ECO:0000256" key="2">
    <source>
        <dbReference type="ARBA" id="ARBA00004167"/>
    </source>
</evidence>
<protein>
    <recommendedName>
        <fullName evidence="4">RING-type E3 ubiquitin transferase</fullName>
        <ecNumber evidence="4">2.3.2.27</ecNumber>
    </recommendedName>
</protein>
<keyword evidence="12 17" id="KW-1133">Transmembrane helix</keyword>
<dbReference type="InterPro" id="IPR013083">
    <property type="entry name" value="Znf_RING/FYVE/PHD"/>
</dbReference>
<evidence type="ECO:0000256" key="13">
    <source>
        <dbReference type="ARBA" id="ARBA00023136"/>
    </source>
</evidence>
<feature type="compositionally biased region" description="Basic and acidic residues" evidence="16">
    <location>
        <begin position="283"/>
        <end position="295"/>
    </location>
</feature>
<evidence type="ECO:0000256" key="7">
    <source>
        <dbReference type="ARBA" id="ARBA00022723"/>
    </source>
</evidence>
<evidence type="ECO:0000256" key="10">
    <source>
        <dbReference type="ARBA" id="ARBA00022786"/>
    </source>
</evidence>
<keyword evidence="10" id="KW-0833">Ubl conjugation pathway</keyword>
<keyword evidence="6 17" id="KW-0812">Transmembrane</keyword>
<keyword evidence="7" id="KW-0479">Metal-binding</keyword>
<keyword evidence="9 15" id="KW-0863">Zinc-finger</keyword>
<dbReference type="CDD" id="cd16461">
    <property type="entry name" value="RING-H2_EL5-like"/>
    <property type="match status" value="1"/>
</dbReference>
<dbReference type="PANTHER" id="PTHR46913:SF19">
    <property type="entry name" value="RING-TYPE E3 UBIQUITIN TRANSFERASE"/>
    <property type="match status" value="1"/>
</dbReference>
<dbReference type="GO" id="GO:0008270">
    <property type="term" value="F:zinc ion binding"/>
    <property type="evidence" value="ECO:0007669"/>
    <property type="project" value="UniProtKB-KW"/>
</dbReference>
<evidence type="ECO:0000256" key="3">
    <source>
        <dbReference type="ARBA" id="ARBA00004906"/>
    </source>
</evidence>
<keyword evidence="11" id="KW-0862">Zinc</keyword>
<dbReference type="InterPro" id="IPR044600">
    <property type="entry name" value="ATL1/ATL16-like"/>
</dbReference>
<sequence length="330" mass="35221">MGLLDHSKSQSCEDQDSGCLPPAASVGPLARPYSPPPPPPASHGPRTFVTALIIAGSVLAFLAVCLSVFLFVRRRRLRLRREALLEAALAPAAPGAFPGDGDGDQEGAVHHVWHIRTVGLDAAAIESIAPTPYRAGGALGASDCTVCLGEFQDGELLRLLPKCGHAFHVHCIDTWLRAHVNCPLCRADVVDRAAEQPAVVVPPPGAADADASAQQFASSRSVEPEQRADELQDLRVQILQTDDHSSSPEERPRRHPGARAQNFRRVASMDSPLPTVSSAEESLPEHDQADGEEKQGTGGAVCGVERSLSAGSRWRWTSRHARARSSLLPL</sequence>
<evidence type="ECO:0000256" key="12">
    <source>
        <dbReference type="ARBA" id="ARBA00022989"/>
    </source>
</evidence>
<evidence type="ECO:0000256" key="5">
    <source>
        <dbReference type="ARBA" id="ARBA00022679"/>
    </source>
</evidence>
<gene>
    <name evidence="19" type="ORF">U9M48_023047</name>
</gene>
<dbReference type="SMART" id="SM00184">
    <property type="entry name" value="RING"/>
    <property type="match status" value="1"/>
</dbReference>
<organism evidence="19 20">
    <name type="scientific">Paspalum notatum var. saurae</name>
    <dbReference type="NCBI Taxonomy" id="547442"/>
    <lineage>
        <taxon>Eukaryota</taxon>
        <taxon>Viridiplantae</taxon>
        <taxon>Streptophyta</taxon>
        <taxon>Embryophyta</taxon>
        <taxon>Tracheophyta</taxon>
        <taxon>Spermatophyta</taxon>
        <taxon>Magnoliopsida</taxon>
        <taxon>Liliopsida</taxon>
        <taxon>Poales</taxon>
        <taxon>Poaceae</taxon>
        <taxon>PACMAD clade</taxon>
        <taxon>Panicoideae</taxon>
        <taxon>Andropogonodae</taxon>
        <taxon>Paspaleae</taxon>
        <taxon>Paspalinae</taxon>
        <taxon>Paspalum</taxon>
    </lineage>
</organism>
<evidence type="ECO:0000256" key="6">
    <source>
        <dbReference type="ARBA" id="ARBA00022692"/>
    </source>
</evidence>
<keyword evidence="13 17" id="KW-0472">Membrane</keyword>
<evidence type="ECO:0000313" key="20">
    <source>
        <dbReference type="Proteomes" id="UP001341281"/>
    </source>
</evidence>
<comment type="similarity">
    <text evidence="14">Belongs to the RING-type zinc finger family. ATL subfamily.</text>
</comment>
<keyword evidence="8" id="KW-0732">Signal</keyword>
<dbReference type="InterPro" id="IPR001841">
    <property type="entry name" value="Znf_RING"/>
</dbReference>
<dbReference type="GO" id="GO:0016567">
    <property type="term" value="P:protein ubiquitination"/>
    <property type="evidence" value="ECO:0007669"/>
    <property type="project" value="InterPro"/>
</dbReference>
<dbReference type="GO" id="GO:0061630">
    <property type="term" value="F:ubiquitin protein ligase activity"/>
    <property type="evidence" value="ECO:0007669"/>
    <property type="project" value="UniProtKB-EC"/>
</dbReference>
<dbReference type="SUPFAM" id="SSF57850">
    <property type="entry name" value="RING/U-box"/>
    <property type="match status" value="1"/>
</dbReference>
<keyword evidence="20" id="KW-1185">Reference proteome</keyword>
<keyword evidence="5" id="KW-0808">Transferase</keyword>
<feature type="region of interest" description="Disordered" evidence="16">
    <location>
        <begin position="311"/>
        <end position="330"/>
    </location>
</feature>
<evidence type="ECO:0000313" key="19">
    <source>
        <dbReference type="EMBL" id="WVZ74933.1"/>
    </source>
</evidence>
<dbReference type="Proteomes" id="UP001341281">
    <property type="component" value="Chromosome 05"/>
</dbReference>
<feature type="compositionally biased region" description="Pro residues" evidence="16">
    <location>
        <begin position="33"/>
        <end position="42"/>
    </location>
</feature>
<evidence type="ECO:0000256" key="11">
    <source>
        <dbReference type="ARBA" id="ARBA00022833"/>
    </source>
</evidence>
<reference evidence="19 20" key="1">
    <citation type="submission" date="2024-02" db="EMBL/GenBank/DDBJ databases">
        <title>High-quality chromosome-scale genome assembly of Pensacola bahiagrass (Paspalum notatum Flugge var. saurae).</title>
        <authorList>
            <person name="Vega J.M."/>
            <person name="Podio M."/>
            <person name="Orjuela J."/>
            <person name="Siena L.A."/>
            <person name="Pessino S.C."/>
            <person name="Combes M.C."/>
            <person name="Mariac C."/>
            <person name="Albertini E."/>
            <person name="Pupilli F."/>
            <person name="Ortiz J.P.A."/>
            <person name="Leblanc O."/>
        </authorList>
    </citation>
    <scope>NUCLEOTIDE SEQUENCE [LARGE SCALE GENOMIC DNA]</scope>
    <source>
        <strain evidence="19">R1</strain>
        <tissue evidence="19">Leaf</tissue>
    </source>
</reference>
<feature type="compositionally biased region" description="Basic and acidic residues" evidence="16">
    <location>
        <begin position="222"/>
        <end position="233"/>
    </location>
</feature>
<evidence type="ECO:0000256" key="14">
    <source>
        <dbReference type="ARBA" id="ARBA00024209"/>
    </source>
</evidence>
<feature type="domain" description="RING-type" evidence="18">
    <location>
        <begin position="144"/>
        <end position="186"/>
    </location>
</feature>
<evidence type="ECO:0000256" key="8">
    <source>
        <dbReference type="ARBA" id="ARBA00022729"/>
    </source>
</evidence>
<dbReference type="PANTHER" id="PTHR46913">
    <property type="entry name" value="RING-H2 FINGER PROTEIN ATL16"/>
    <property type="match status" value="1"/>
</dbReference>
<comment type="catalytic activity">
    <reaction evidence="1">
        <text>S-ubiquitinyl-[E2 ubiquitin-conjugating enzyme]-L-cysteine + [acceptor protein]-L-lysine = [E2 ubiquitin-conjugating enzyme]-L-cysteine + N(6)-ubiquitinyl-[acceptor protein]-L-lysine.</text>
        <dbReference type="EC" id="2.3.2.27"/>
    </reaction>
</comment>
<dbReference type="EC" id="2.3.2.27" evidence="4"/>
<name>A0AAQ3TJI5_PASNO</name>
<dbReference type="FunFam" id="3.30.40.10:FF:000285">
    <property type="entry name" value="RING-H2 finger protein ATL43"/>
    <property type="match status" value="1"/>
</dbReference>
<feature type="compositionally biased region" description="Basic and acidic residues" evidence="16">
    <location>
        <begin position="241"/>
        <end position="252"/>
    </location>
</feature>
<feature type="compositionally biased region" description="Low complexity" evidence="16">
    <location>
        <begin position="206"/>
        <end position="221"/>
    </location>
</feature>
<dbReference type="GO" id="GO:0016020">
    <property type="term" value="C:membrane"/>
    <property type="evidence" value="ECO:0007669"/>
    <property type="project" value="UniProtKB-SubCell"/>
</dbReference>
<feature type="region of interest" description="Disordered" evidence="16">
    <location>
        <begin position="201"/>
        <end position="304"/>
    </location>
</feature>
<dbReference type="AlphaFoldDB" id="A0AAQ3TJI5"/>
<dbReference type="EMBL" id="CP144749">
    <property type="protein sequence ID" value="WVZ74933.1"/>
    <property type="molecule type" value="Genomic_DNA"/>
</dbReference>